<evidence type="ECO:0000313" key="1">
    <source>
        <dbReference type="EMBL" id="GIY18499.1"/>
    </source>
</evidence>
<dbReference type="AlphaFoldDB" id="A0AAV4R9P7"/>
<dbReference type="EMBL" id="BPLQ01005924">
    <property type="protein sequence ID" value="GIY18499.1"/>
    <property type="molecule type" value="Genomic_DNA"/>
</dbReference>
<protein>
    <submittedName>
        <fullName evidence="1">Uncharacterized protein</fullName>
    </submittedName>
</protein>
<proteinExistence type="predicted"/>
<keyword evidence="2" id="KW-1185">Reference proteome</keyword>
<evidence type="ECO:0000313" key="2">
    <source>
        <dbReference type="Proteomes" id="UP001054837"/>
    </source>
</evidence>
<gene>
    <name evidence="1" type="ORF">CDAR_527531</name>
</gene>
<dbReference type="Proteomes" id="UP001054837">
    <property type="component" value="Unassembled WGS sequence"/>
</dbReference>
<sequence length="92" mass="10302">MIVPGEVGKKKPILFPPVVISSRVEIAPSRGGICELVSHPYFSGPNKDFGAYIQGHFDRGVFCSASLARFQTELFHFRNPTIYFRGLQTFQP</sequence>
<comment type="caution">
    <text evidence="1">The sequence shown here is derived from an EMBL/GenBank/DDBJ whole genome shotgun (WGS) entry which is preliminary data.</text>
</comment>
<reference evidence="1 2" key="1">
    <citation type="submission" date="2021-06" db="EMBL/GenBank/DDBJ databases">
        <title>Caerostris darwini draft genome.</title>
        <authorList>
            <person name="Kono N."/>
            <person name="Arakawa K."/>
        </authorList>
    </citation>
    <scope>NUCLEOTIDE SEQUENCE [LARGE SCALE GENOMIC DNA]</scope>
</reference>
<organism evidence="1 2">
    <name type="scientific">Caerostris darwini</name>
    <dbReference type="NCBI Taxonomy" id="1538125"/>
    <lineage>
        <taxon>Eukaryota</taxon>
        <taxon>Metazoa</taxon>
        <taxon>Ecdysozoa</taxon>
        <taxon>Arthropoda</taxon>
        <taxon>Chelicerata</taxon>
        <taxon>Arachnida</taxon>
        <taxon>Araneae</taxon>
        <taxon>Araneomorphae</taxon>
        <taxon>Entelegynae</taxon>
        <taxon>Araneoidea</taxon>
        <taxon>Araneidae</taxon>
        <taxon>Caerostris</taxon>
    </lineage>
</organism>
<accession>A0AAV4R9P7</accession>
<name>A0AAV4R9P7_9ARAC</name>